<feature type="compositionally biased region" description="Polar residues" evidence="15">
    <location>
        <begin position="114"/>
        <end position="123"/>
    </location>
</feature>
<dbReference type="EC" id="2.7.10.1" evidence="2"/>
<protein>
    <recommendedName>
        <fullName evidence="2">receptor protein-tyrosine kinase</fullName>
        <ecNumber evidence="2">2.7.10.1</ecNumber>
    </recommendedName>
</protein>
<evidence type="ECO:0000256" key="8">
    <source>
        <dbReference type="ARBA" id="ARBA00022840"/>
    </source>
</evidence>
<feature type="domain" description="Protein kinase" evidence="17">
    <location>
        <begin position="334"/>
        <end position="615"/>
    </location>
</feature>
<evidence type="ECO:0000256" key="14">
    <source>
        <dbReference type="PROSITE-ProRule" id="PRU10141"/>
    </source>
</evidence>
<evidence type="ECO:0000256" key="4">
    <source>
        <dbReference type="ARBA" id="ARBA00022692"/>
    </source>
</evidence>
<keyword evidence="5" id="KW-0732">Signal</keyword>
<evidence type="ECO:0000313" key="19">
    <source>
        <dbReference type="Proteomes" id="UP000015104"/>
    </source>
</evidence>
<keyword evidence="9 16" id="KW-1133">Transmembrane helix</keyword>
<dbReference type="Proteomes" id="UP000015104">
    <property type="component" value="Unassembled WGS sequence"/>
</dbReference>
<dbReference type="GO" id="GO:0043235">
    <property type="term" value="C:receptor complex"/>
    <property type="evidence" value="ECO:0007669"/>
    <property type="project" value="TreeGrafter"/>
</dbReference>
<name>T1KFG6_TETUR</name>
<dbReference type="InterPro" id="IPR050122">
    <property type="entry name" value="RTK"/>
</dbReference>
<dbReference type="InterPro" id="IPR011009">
    <property type="entry name" value="Kinase-like_dom_sf"/>
</dbReference>
<dbReference type="EnsemblMetazoa" id="tetur10g03050.1">
    <property type="protein sequence ID" value="tetur10g03050.1"/>
    <property type="gene ID" value="tetur10g03050"/>
</dbReference>
<feature type="region of interest" description="Disordered" evidence="15">
    <location>
        <begin position="80"/>
        <end position="128"/>
    </location>
</feature>
<dbReference type="InterPro" id="IPR008266">
    <property type="entry name" value="Tyr_kinase_AS"/>
</dbReference>
<dbReference type="GO" id="GO:0004714">
    <property type="term" value="F:transmembrane receptor protein tyrosine kinase activity"/>
    <property type="evidence" value="ECO:0007669"/>
    <property type="project" value="UniProtKB-EC"/>
</dbReference>
<organism evidence="18 19">
    <name type="scientific">Tetranychus urticae</name>
    <name type="common">Two-spotted spider mite</name>
    <dbReference type="NCBI Taxonomy" id="32264"/>
    <lineage>
        <taxon>Eukaryota</taxon>
        <taxon>Metazoa</taxon>
        <taxon>Ecdysozoa</taxon>
        <taxon>Arthropoda</taxon>
        <taxon>Chelicerata</taxon>
        <taxon>Arachnida</taxon>
        <taxon>Acari</taxon>
        <taxon>Acariformes</taxon>
        <taxon>Trombidiformes</taxon>
        <taxon>Prostigmata</taxon>
        <taxon>Eleutherengona</taxon>
        <taxon>Raphignathae</taxon>
        <taxon>Tetranychoidea</taxon>
        <taxon>Tetranychidae</taxon>
        <taxon>Tetranychus</taxon>
    </lineage>
</organism>
<feature type="binding site" evidence="14">
    <location>
        <position position="368"/>
    </location>
    <ligand>
        <name>ATP</name>
        <dbReference type="ChEBI" id="CHEBI:30616"/>
    </ligand>
</feature>
<feature type="transmembrane region" description="Helical" evidence="16">
    <location>
        <begin position="179"/>
        <end position="201"/>
    </location>
</feature>
<dbReference type="InterPro" id="IPR020635">
    <property type="entry name" value="Tyr_kinase_cat_dom"/>
</dbReference>
<evidence type="ECO:0000256" key="1">
    <source>
        <dbReference type="ARBA" id="ARBA00004479"/>
    </source>
</evidence>
<comment type="subcellular location">
    <subcellularLocation>
        <location evidence="1">Membrane</location>
        <topology evidence="1">Single-pass type I membrane protein</topology>
    </subcellularLocation>
</comment>
<accession>T1KFG6</accession>
<dbReference type="PANTHER" id="PTHR24416">
    <property type="entry name" value="TYROSINE-PROTEIN KINASE RECEPTOR"/>
    <property type="match status" value="1"/>
</dbReference>
<dbReference type="PRINTS" id="PR00109">
    <property type="entry name" value="TYRKINASE"/>
</dbReference>
<keyword evidence="10 16" id="KW-0472">Membrane</keyword>
<feature type="compositionally biased region" description="Basic and acidic residues" evidence="15">
    <location>
        <begin position="96"/>
        <end position="113"/>
    </location>
</feature>
<keyword evidence="4 16" id="KW-0812">Transmembrane</keyword>
<keyword evidence="6 14" id="KW-0547">Nucleotide-binding</keyword>
<dbReference type="InterPro" id="IPR000719">
    <property type="entry name" value="Prot_kinase_dom"/>
</dbReference>
<evidence type="ECO:0000256" key="5">
    <source>
        <dbReference type="ARBA" id="ARBA00022729"/>
    </source>
</evidence>
<dbReference type="GO" id="GO:0005886">
    <property type="term" value="C:plasma membrane"/>
    <property type="evidence" value="ECO:0007669"/>
    <property type="project" value="TreeGrafter"/>
</dbReference>
<feature type="compositionally biased region" description="Polar residues" evidence="15">
    <location>
        <begin position="80"/>
        <end position="91"/>
    </location>
</feature>
<dbReference type="PANTHER" id="PTHR24416:SF621">
    <property type="entry name" value="TYROSINE KINASE RECEPTOR CAD96CA"/>
    <property type="match status" value="1"/>
</dbReference>
<evidence type="ECO:0000259" key="17">
    <source>
        <dbReference type="PROSITE" id="PS50011"/>
    </source>
</evidence>
<dbReference type="Gene3D" id="3.30.200.20">
    <property type="entry name" value="Phosphorylase Kinase, domain 1"/>
    <property type="match status" value="1"/>
</dbReference>
<evidence type="ECO:0000256" key="2">
    <source>
        <dbReference type="ARBA" id="ARBA00011902"/>
    </source>
</evidence>
<dbReference type="SUPFAM" id="SSF56112">
    <property type="entry name" value="Protein kinase-like (PK-like)"/>
    <property type="match status" value="1"/>
</dbReference>
<dbReference type="SMART" id="SM00219">
    <property type="entry name" value="TyrKc"/>
    <property type="match status" value="1"/>
</dbReference>
<evidence type="ECO:0000256" key="12">
    <source>
        <dbReference type="ARBA" id="ARBA00023180"/>
    </source>
</evidence>
<keyword evidence="11" id="KW-0829">Tyrosine-protein kinase</keyword>
<evidence type="ECO:0000313" key="18">
    <source>
        <dbReference type="EnsemblMetazoa" id="tetur10g03050.1"/>
    </source>
</evidence>
<evidence type="ECO:0000256" key="16">
    <source>
        <dbReference type="SAM" id="Phobius"/>
    </source>
</evidence>
<evidence type="ECO:0000256" key="9">
    <source>
        <dbReference type="ARBA" id="ARBA00022989"/>
    </source>
</evidence>
<dbReference type="HOGENOM" id="CLU_424763_0_0_1"/>
<dbReference type="CDD" id="cd00192">
    <property type="entry name" value="PTKc"/>
    <property type="match status" value="1"/>
</dbReference>
<dbReference type="STRING" id="32264.T1KFG6"/>
<comment type="catalytic activity">
    <reaction evidence="13">
        <text>L-tyrosyl-[protein] + ATP = O-phospho-L-tyrosyl-[protein] + ADP + H(+)</text>
        <dbReference type="Rhea" id="RHEA:10596"/>
        <dbReference type="Rhea" id="RHEA-COMP:10136"/>
        <dbReference type="Rhea" id="RHEA-COMP:20101"/>
        <dbReference type="ChEBI" id="CHEBI:15378"/>
        <dbReference type="ChEBI" id="CHEBI:30616"/>
        <dbReference type="ChEBI" id="CHEBI:46858"/>
        <dbReference type="ChEBI" id="CHEBI:61978"/>
        <dbReference type="ChEBI" id="CHEBI:456216"/>
        <dbReference type="EC" id="2.7.10.1"/>
    </reaction>
</comment>
<dbReference type="FunFam" id="1.10.510.10:FF:000190">
    <property type="entry name" value="Proto-oncogene tyrosine-protein kinase receptor Ret"/>
    <property type="match status" value="1"/>
</dbReference>
<keyword evidence="12" id="KW-0325">Glycoprotein</keyword>
<evidence type="ECO:0000256" key="13">
    <source>
        <dbReference type="ARBA" id="ARBA00051243"/>
    </source>
</evidence>
<dbReference type="InterPro" id="IPR017441">
    <property type="entry name" value="Protein_kinase_ATP_BS"/>
</dbReference>
<dbReference type="Pfam" id="PF07714">
    <property type="entry name" value="PK_Tyr_Ser-Thr"/>
    <property type="match status" value="1"/>
</dbReference>
<sequence>MIIADDGHQKAKIEVRVRIVNEDSWSGKQAKPYQGSKISIKSQQAQPHPLDNKLENKTIILSTIDGETLTTPKSFYGNISNTGDLPNNNKIINAPDKSRNEQTIDDKNHKTSDSNDANGNSIELNLGRSPDVHSQIHHLLRGSPVYPGLPETPSNFMRSYQRSPSFQDDSMYPKLTTNLIWPVLVFLSFGLAIGFGCILLYQRHRPLLPYVNQSIKGSLHENISREPKVSVNKSESSGTGISSISFSTRSTEYEQDHLFIGWPEEYERPLSCGVHHDNQISFNNADIDRQLVQSSRNSRQKENVISENDGRIRSIDDDLASVKFDSWEYPRTMLRMIDRLGEGCFGRVWKCEAYDIKFREGASIVAVKALKEGVSCKERLDLDNELEILKKLKAHPNVVSLLGCCTEKEPKFLILEYVPFGTLQTYLRNHRGDFFNKVPSLDDCGTDGSSNVLAKELLLFAYQIVKGMEHIASEGIIHRDLAARNILIGTNKTCKITDFGFSREISSESIYESKSEGRLPIRWMAPEALKDYTFSVKSDVWSFGVLMWEIVTLGSTPYPGMDTKEVMRKVINGFRLEKPDHCRREMYNIMYYCWETRPASRPTFTELIDKLDKLIASETDYIQLDRFPDHLYYNIIDTPLSGEKL</sequence>
<feature type="compositionally biased region" description="Polar residues" evidence="15">
    <location>
        <begin position="36"/>
        <end position="46"/>
    </location>
</feature>
<keyword evidence="19" id="KW-1185">Reference proteome</keyword>
<evidence type="ECO:0000256" key="3">
    <source>
        <dbReference type="ARBA" id="ARBA00022679"/>
    </source>
</evidence>
<dbReference type="PROSITE" id="PS50011">
    <property type="entry name" value="PROTEIN_KINASE_DOM"/>
    <property type="match status" value="1"/>
</dbReference>
<keyword evidence="8 14" id="KW-0067">ATP-binding</keyword>
<keyword evidence="3" id="KW-0808">Transferase</keyword>
<dbReference type="eggNOG" id="KOG0200">
    <property type="taxonomic scope" value="Eukaryota"/>
</dbReference>
<feature type="region of interest" description="Disordered" evidence="15">
    <location>
        <begin position="25"/>
        <end position="52"/>
    </location>
</feature>
<evidence type="ECO:0000256" key="6">
    <source>
        <dbReference type="ARBA" id="ARBA00022741"/>
    </source>
</evidence>
<dbReference type="GO" id="GO:0005524">
    <property type="term" value="F:ATP binding"/>
    <property type="evidence" value="ECO:0007669"/>
    <property type="project" value="UniProtKB-UniRule"/>
</dbReference>
<dbReference type="GO" id="GO:1902533">
    <property type="term" value="P:positive regulation of intracellular signal transduction"/>
    <property type="evidence" value="ECO:0007669"/>
    <property type="project" value="UniProtKB-ARBA"/>
</dbReference>
<keyword evidence="7" id="KW-0418">Kinase</keyword>
<evidence type="ECO:0000256" key="10">
    <source>
        <dbReference type="ARBA" id="ARBA00023136"/>
    </source>
</evidence>
<dbReference type="EMBL" id="CAEY01000036">
    <property type="status" value="NOT_ANNOTATED_CDS"/>
    <property type="molecule type" value="Genomic_DNA"/>
</dbReference>
<evidence type="ECO:0000256" key="15">
    <source>
        <dbReference type="SAM" id="MobiDB-lite"/>
    </source>
</evidence>
<evidence type="ECO:0000256" key="11">
    <source>
        <dbReference type="ARBA" id="ARBA00023137"/>
    </source>
</evidence>
<reference evidence="19" key="1">
    <citation type="submission" date="2011-08" db="EMBL/GenBank/DDBJ databases">
        <authorList>
            <person name="Rombauts S."/>
        </authorList>
    </citation>
    <scope>NUCLEOTIDE SEQUENCE</scope>
    <source>
        <strain evidence="19">London</strain>
    </source>
</reference>
<dbReference type="AlphaFoldDB" id="T1KFG6"/>
<dbReference type="PROSITE" id="PS00107">
    <property type="entry name" value="PROTEIN_KINASE_ATP"/>
    <property type="match status" value="1"/>
</dbReference>
<dbReference type="GO" id="GO:0007169">
    <property type="term" value="P:cell surface receptor protein tyrosine kinase signaling pathway"/>
    <property type="evidence" value="ECO:0007669"/>
    <property type="project" value="TreeGrafter"/>
</dbReference>
<dbReference type="Gene3D" id="1.10.510.10">
    <property type="entry name" value="Transferase(Phosphotransferase) domain 1"/>
    <property type="match status" value="1"/>
</dbReference>
<reference evidence="18" key="2">
    <citation type="submission" date="2015-06" db="UniProtKB">
        <authorList>
            <consortium name="EnsemblMetazoa"/>
        </authorList>
    </citation>
    <scope>IDENTIFICATION</scope>
</reference>
<dbReference type="PROSITE" id="PS00109">
    <property type="entry name" value="PROTEIN_KINASE_TYR"/>
    <property type="match status" value="1"/>
</dbReference>
<proteinExistence type="predicted"/>
<dbReference type="InterPro" id="IPR001245">
    <property type="entry name" value="Ser-Thr/Tyr_kinase_cat_dom"/>
</dbReference>
<evidence type="ECO:0000256" key="7">
    <source>
        <dbReference type="ARBA" id="ARBA00022777"/>
    </source>
</evidence>